<comment type="caution">
    <text evidence="2">The sequence shown here is derived from an EMBL/GenBank/DDBJ whole genome shotgun (WGS) entry which is preliminary data.</text>
</comment>
<evidence type="ECO:0000256" key="1">
    <source>
        <dbReference type="SAM" id="Phobius"/>
    </source>
</evidence>
<organism evidence="2 3">
    <name type="scientific">Candidatus Magasanikbacteria bacterium RIFOXYA2_FULL_44_8</name>
    <dbReference type="NCBI Taxonomy" id="1798696"/>
    <lineage>
        <taxon>Bacteria</taxon>
        <taxon>Candidatus Magasanikiibacteriota</taxon>
    </lineage>
</organism>
<keyword evidence="1" id="KW-1133">Transmembrane helix</keyword>
<name>A0A1F6NIK7_9BACT</name>
<feature type="transmembrane region" description="Helical" evidence="1">
    <location>
        <begin position="101"/>
        <end position="119"/>
    </location>
</feature>
<protein>
    <submittedName>
        <fullName evidence="2">Uncharacterized protein</fullName>
    </submittedName>
</protein>
<dbReference type="Proteomes" id="UP000177803">
    <property type="component" value="Unassembled WGS sequence"/>
</dbReference>
<reference evidence="2 3" key="1">
    <citation type="journal article" date="2016" name="Nat. Commun.">
        <title>Thousands of microbial genomes shed light on interconnected biogeochemical processes in an aquifer system.</title>
        <authorList>
            <person name="Anantharaman K."/>
            <person name="Brown C.T."/>
            <person name="Hug L.A."/>
            <person name="Sharon I."/>
            <person name="Castelle C.J."/>
            <person name="Probst A.J."/>
            <person name="Thomas B.C."/>
            <person name="Singh A."/>
            <person name="Wilkins M.J."/>
            <person name="Karaoz U."/>
            <person name="Brodie E.L."/>
            <person name="Williams K.H."/>
            <person name="Hubbard S.S."/>
            <person name="Banfield J.F."/>
        </authorList>
    </citation>
    <scope>NUCLEOTIDE SEQUENCE [LARGE SCALE GENOMIC DNA]</scope>
</reference>
<evidence type="ECO:0000313" key="2">
    <source>
        <dbReference type="EMBL" id="OGH83678.1"/>
    </source>
</evidence>
<proteinExistence type="predicted"/>
<keyword evidence="1" id="KW-0812">Transmembrane</keyword>
<feature type="transmembrane region" description="Helical" evidence="1">
    <location>
        <begin position="41"/>
        <end position="58"/>
    </location>
</feature>
<gene>
    <name evidence="2" type="ORF">A2261_03380</name>
</gene>
<accession>A0A1F6NIK7</accession>
<dbReference type="EMBL" id="MFQR01000072">
    <property type="protein sequence ID" value="OGH83678.1"/>
    <property type="molecule type" value="Genomic_DNA"/>
</dbReference>
<keyword evidence="1" id="KW-0472">Membrane</keyword>
<feature type="transmembrane region" description="Helical" evidence="1">
    <location>
        <begin position="70"/>
        <end position="89"/>
    </location>
</feature>
<evidence type="ECO:0000313" key="3">
    <source>
        <dbReference type="Proteomes" id="UP000177803"/>
    </source>
</evidence>
<feature type="transmembrane region" description="Helical" evidence="1">
    <location>
        <begin position="12"/>
        <end position="29"/>
    </location>
</feature>
<dbReference type="AlphaFoldDB" id="A0A1F6NIK7"/>
<sequence length="131" mass="15572">MQILRKYQLDIIFLFFAFLLLTWAMFYFLKFIGVDPHTYEWYIVAPILILYVVGLVRVRTTIAIADRRYLTGKSLAYWIALGVIIFASYETPVAASDYWSINALYLAFTLFLADSYWDFRAMKFENIFRKK</sequence>